<evidence type="ECO:0000313" key="3">
    <source>
        <dbReference type="Proteomes" id="UP000584931"/>
    </source>
</evidence>
<reference evidence="2 3" key="1">
    <citation type="submission" date="2020-07" db="EMBL/GenBank/DDBJ databases">
        <title>Sequencing the genomes of 1000 actinobacteria strains.</title>
        <authorList>
            <person name="Klenk H.-P."/>
        </authorList>
    </citation>
    <scope>NUCLEOTIDE SEQUENCE [LARGE SCALE GENOMIC DNA]</scope>
    <source>
        <strain evidence="2 3">DSM 45278</strain>
    </source>
</reference>
<gene>
    <name evidence="2" type="ORF">HNR06_001483</name>
</gene>
<comment type="caution">
    <text evidence="2">The sequence shown here is derived from an EMBL/GenBank/DDBJ whole genome shotgun (WGS) entry which is preliminary data.</text>
</comment>
<proteinExistence type="predicted"/>
<sequence length="25" mass="2739">MDSPFAVSGSQRSTSRQRTITDVLV</sequence>
<evidence type="ECO:0000256" key="1">
    <source>
        <dbReference type="SAM" id="MobiDB-lite"/>
    </source>
</evidence>
<dbReference type="Proteomes" id="UP000584931">
    <property type="component" value="Unassembled WGS sequence"/>
</dbReference>
<accession>A0A7Y9X9X0</accession>
<organism evidence="2 3">
    <name type="scientific">Nocardiopsis sinuspersici</name>
    <dbReference type="NCBI Taxonomy" id="501010"/>
    <lineage>
        <taxon>Bacteria</taxon>
        <taxon>Bacillati</taxon>
        <taxon>Actinomycetota</taxon>
        <taxon>Actinomycetes</taxon>
        <taxon>Streptosporangiales</taxon>
        <taxon>Nocardiopsidaceae</taxon>
        <taxon>Nocardiopsis</taxon>
    </lineage>
</organism>
<dbReference type="EMBL" id="JACCHL010000001">
    <property type="protein sequence ID" value="NYH51894.1"/>
    <property type="molecule type" value="Genomic_DNA"/>
</dbReference>
<feature type="region of interest" description="Disordered" evidence="1">
    <location>
        <begin position="1"/>
        <end position="25"/>
    </location>
</feature>
<dbReference type="AlphaFoldDB" id="A0A7Y9X9X0"/>
<name>A0A7Y9X9X0_9ACTN</name>
<evidence type="ECO:0000313" key="2">
    <source>
        <dbReference type="EMBL" id="NYH51894.1"/>
    </source>
</evidence>
<protein>
    <submittedName>
        <fullName evidence="2">Uncharacterized protein</fullName>
    </submittedName>
</protein>